<dbReference type="PANTHER" id="PTHR13847:SF289">
    <property type="entry name" value="GLYCINE OXIDASE"/>
    <property type="match status" value="1"/>
</dbReference>
<evidence type="ECO:0000256" key="4">
    <source>
        <dbReference type="SAM" id="MobiDB-lite"/>
    </source>
</evidence>
<dbReference type="OMA" id="NDAYDDI"/>
<accession>R7Q0A9</accession>
<reference evidence="7" key="1">
    <citation type="journal article" date="2013" name="Proc. Natl. Acad. Sci. U.S.A.">
        <title>Genome structure and metabolic features in the red seaweed Chondrus crispus shed light on evolution of the Archaeplastida.</title>
        <authorList>
            <person name="Collen J."/>
            <person name="Porcel B."/>
            <person name="Carre W."/>
            <person name="Ball S.G."/>
            <person name="Chaparro C."/>
            <person name="Tonon T."/>
            <person name="Barbeyron T."/>
            <person name="Michel G."/>
            <person name="Noel B."/>
            <person name="Valentin K."/>
            <person name="Elias M."/>
            <person name="Artiguenave F."/>
            <person name="Arun A."/>
            <person name="Aury J.M."/>
            <person name="Barbosa-Neto J.F."/>
            <person name="Bothwell J.H."/>
            <person name="Bouget F.Y."/>
            <person name="Brillet L."/>
            <person name="Cabello-Hurtado F."/>
            <person name="Capella-Gutierrez S."/>
            <person name="Charrier B."/>
            <person name="Cladiere L."/>
            <person name="Cock J.M."/>
            <person name="Coelho S.M."/>
            <person name="Colleoni C."/>
            <person name="Czjzek M."/>
            <person name="Da Silva C."/>
            <person name="Delage L."/>
            <person name="Denoeud F."/>
            <person name="Deschamps P."/>
            <person name="Dittami S.M."/>
            <person name="Gabaldon T."/>
            <person name="Gachon C.M."/>
            <person name="Groisillier A."/>
            <person name="Herve C."/>
            <person name="Jabbari K."/>
            <person name="Katinka M."/>
            <person name="Kloareg B."/>
            <person name="Kowalczyk N."/>
            <person name="Labadie K."/>
            <person name="Leblanc C."/>
            <person name="Lopez P.J."/>
            <person name="McLachlan D.H."/>
            <person name="Meslet-Cladiere L."/>
            <person name="Moustafa A."/>
            <person name="Nehr Z."/>
            <person name="Nyvall Collen P."/>
            <person name="Panaud O."/>
            <person name="Partensky F."/>
            <person name="Poulain J."/>
            <person name="Rensing S.A."/>
            <person name="Rousvoal S."/>
            <person name="Samson G."/>
            <person name="Symeonidi A."/>
            <person name="Weissenbach J."/>
            <person name="Zambounis A."/>
            <person name="Wincker P."/>
            <person name="Boyen C."/>
        </authorList>
    </citation>
    <scope>NUCLEOTIDE SEQUENCE [LARGE SCALE GENOMIC DNA]</scope>
    <source>
        <strain evidence="7">cv. Stackhouse</strain>
    </source>
</reference>
<dbReference type="Gene3D" id="3.30.9.10">
    <property type="entry name" value="D-Amino Acid Oxidase, subunit A, domain 2"/>
    <property type="match status" value="1"/>
</dbReference>
<keyword evidence="2" id="KW-0784">Thiamine biosynthesis</keyword>
<dbReference type="KEGG" id="ccp:CHC_T00001330001"/>
<feature type="compositionally biased region" description="Polar residues" evidence="4">
    <location>
        <begin position="691"/>
        <end position="702"/>
    </location>
</feature>
<feature type="compositionally biased region" description="Low complexity" evidence="4">
    <location>
        <begin position="679"/>
        <end position="690"/>
    </location>
</feature>
<proteinExistence type="predicted"/>
<evidence type="ECO:0000256" key="3">
    <source>
        <dbReference type="ARBA" id="ARBA00023002"/>
    </source>
</evidence>
<feature type="region of interest" description="Disordered" evidence="4">
    <location>
        <begin position="535"/>
        <end position="589"/>
    </location>
</feature>
<dbReference type="PANTHER" id="PTHR13847">
    <property type="entry name" value="SARCOSINE DEHYDROGENASE-RELATED"/>
    <property type="match status" value="1"/>
</dbReference>
<evidence type="ECO:0000256" key="2">
    <source>
        <dbReference type="ARBA" id="ARBA00022977"/>
    </source>
</evidence>
<dbReference type="GO" id="GO:0009228">
    <property type="term" value="P:thiamine biosynthetic process"/>
    <property type="evidence" value="ECO:0007669"/>
    <property type="project" value="UniProtKB-KW"/>
</dbReference>
<evidence type="ECO:0000313" key="7">
    <source>
        <dbReference type="Proteomes" id="UP000012073"/>
    </source>
</evidence>
<dbReference type="InterPro" id="IPR036188">
    <property type="entry name" value="FAD/NAD-bd_sf"/>
</dbReference>
<evidence type="ECO:0000313" key="6">
    <source>
        <dbReference type="EMBL" id="CDF32082.1"/>
    </source>
</evidence>
<protein>
    <recommendedName>
        <fullName evidence="5">FAD dependent oxidoreductase domain-containing protein</fullName>
    </recommendedName>
</protein>
<dbReference type="GO" id="GO:0050660">
    <property type="term" value="F:flavin adenine dinucleotide binding"/>
    <property type="evidence" value="ECO:0007669"/>
    <property type="project" value="InterPro"/>
</dbReference>
<keyword evidence="3" id="KW-0560">Oxidoreductase</keyword>
<dbReference type="Gramene" id="CDF32082">
    <property type="protein sequence ID" value="CDF32082"/>
    <property type="gene ID" value="CHC_T00001330001"/>
</dbReference>
<evidence type="ECO:0000259" key="5">
    <source>
        <dbReference type="Pfam" id="PF01266"/>
    </source>
</evidence>
<dbReference type="NCBIfam" id="TIGR02352">
    <property type="entry name" value="thiamin_ThiO"/>
    <property type="match status" value="1"/>
</dbReference>
<dbReference type="SUPFAM" id="SSF51905">
    <property type="entry name" value="FAD/NAD(P)-binding domain"/>
    <property type="match status" value="1"/>
</dbReference>
<dbReference type="UniPathway" id="UPA00060"/>
<dbReference type="GO" id="GO:0005737">
    <property type="term" value="C:cytoplasm"/>
    <property type="evidence" value="ECO:0007669"/>
    <property type="project" value="TreeGrafter"/>
</dbReference>
<evidence type="ECO:0000256" key="1">
    <source>
        <dbReference type="ARBA" id="ARBA00004948"/>
    </source>
</evidence>
<dbReference type="Gene3D" id="3.50.50.60">
    <property type="entry name" value="FAD/NAD(P)-binding domain"/>
    <property type="match status" value="1"/>
</dbReference>
<name>R7Q0A9_CHOCR</name>
<gene>
    <name evidence="6" type="ORF">CHC_T00001330001</name>
</gene>
<dbReference type="EMBL" id="HG001459">
    <property type="protein sequence ID" value="CDF32082.1"/>
    <property type="molecule type" value="Genomic_DNA"/>
</dbReference>
<feature type="domain" description="FAD dependent oxidoreductase" evidence="5">
    <location>
        <begin position="61"/>
        <end position="393"/>
    </location>
</feature>
<dbReference type="GO" id="GO:0016491">
    <property type="term" value="F:oxidoreductase activity"/>
    <property type="evidence" value="ECO:0007669"/>
    <property type="project" value="UniProtKB-KW"/>
</dbReference>
<dbReference type="RefSeq" id="XP_005711747.1">
    <property type="nucleotide sequence ID" value="XM_005711690.1"/>
</dbReference>
<dbReference type="Pfam" id="PF01266">
    <property type="entry name" value="DAO"/>
    <property type="match status" value="1"/>
</dbReference>
<dbReference type="GO" id="GO:0009229">
    <property type="term" value="P:thiamine diphosphate biosynthetic process"/>
    <property type="evidence" value="ECO:0007669"/>
    <property type="project" value="UniProtKB-UniPathway"/>
</dbReference>
<organism evidence="6 7">
    <name type="scientific">Chondrus crispus</name>
    <name type="common">Carrageen Irish moss</name>
    <name type="synonym">Polymorpha crispa</name>
    <dbReference type="NCBI Taxonomy" id="2769"/>
    <lineage>
        <taxon>Eukaryota</taxon>
        <taxon>Rhodophyta</taxon>
        <taxon>Florideophyceae</taxon>
        <taxon>Rhodymeniophycidae</taxon>
        <taxon>Gigartinales</taxon>
        <taxon>Gigartinaceae</taxon>
        <taxon>Chondrus</taxon>
    </lineage>
</organism>
<comment type="pathway">
    <text evidence="1">Cofactor biosynthesis; thiamine diphosphate biosynthesis.</text>
</comment>
<dbReference type="Proteomes" id="UP000012073">
    <property type="component" value="Unassembled WGS sequence"/>
</dbReference>
<dbReference type="InterPro" id="IPR012727">
    <property type="entry name" value="Gly_oxidase_ThiO"/>
</dbReference>
<keyword evidence="7" id="KW-1185">Reference proteome</keyword>
<dbReference type="SUPFAM" id="SSF54373">
    <property type="entry name" value="FAD-linked reductases, C-terminal domain"/>
    <property type="match status" value="1"/>
</dbReference>
<dbReference type="GeneID" id="17319463"/>
<dbReference type="OrthoDB" id="424974at2759"/>
<dbReference type="STRING" id="2769.R7Q0A9"/>
<dbReference type="InterPro" id="IPR006076">
    <property type="entry name" value="FAD-dep_OxRdtase"/>
</dbReference>
<dbReference type="AlphaFoldDB" id="R7Q0A9"/>
<feature type="region of interest" description="Disordered" evidence="4">
    <location>
        <begin position="668"/>
        <end position="711"/>
    </location>
</feature>
<sequence>MSHLPADLNFSTMVAFLSPSALPSSSISSTFLRPLPLPHPRLPPLRARHAPRPATLCTHRDVVIIGAGLAGLSIAHELSLRGASVTILSSPRPPAGLAAAGMLAPLSETLPAPLDALAANSRSLYPAFTTALHHLTGIDPCYVSSSDFLLPRLHGEHLADPSSLHWLRRDHLAAVEPLLGPNVVAAKRVPSEAHVDNRRLMAALRAACDKLGVVIRDRAPARRLVVSSDASRVDGVLTSEGDVVKGGHFVLAAGAWSRELLPPLPVKPVKGQMLALRAPDAHAEVLRHVLHGKKAYIVPKDDGRTFFVGATVEDGQYDLKNTAGGMAKLLGAAVEYVPAMAEYEFKEVWSGLRPATPDLMPVLGMSEFGNMSIATGYYRNGILLAPVTAKIAASVALGEMNKLPAELLDLVPHFSLGRFLGIDSHATVQAPSPVSPAPAEVKIHAKSAVPPSTAGPTIAEQKTQSNPADILVWRVLPDGTQEPVMPANLEQFHEEITPPGERSNSTPTNPAEVLVWRILPDGTKEPVMPANLEQSQEELAAQGEHSNSTPTTLGAANVPQASQSTVSRTQAQPRQETSPTEHMTASNDAYDDILQYKDDAKRIMNEALAANRAFGREKSSLEKDGGPVLSLSESEMRAFDKALERGLQDYREVESCFDENHPSAIATRAEAMWDSKAQGNNRDGNSGSSSTRLHVQGSNTSGKAGKSDGYY</sequence>
<feature type="compositionally biased region" description="Polar residues" evidence="4">
    <location>
        <begin position="544"/>
        <end position="587"/>
    </location>
</feature>